<dbReference type="SMART" id="SM00320">
    <property type="entry name" value="WD40"/>
    <property type="match status" value="3"/>
</dbReference>
<protein>
    <submittedName>
        <fullName evidence="5">Wd repeat-containing protein 89-like</fullName>
    </submittedName>
</protein>
<feature type="region of interest" description="Disordered" evidence="4">
    <location>
        <begin position="372"/>
        <end position="401"/>
    </location>
</feature>
<dbReference type="InterPro" id="IPR039328">
    <property type="entry name" value="WDR89"/>
</dbReference>
<dbReference type="InParanoid" id="A0A078A721"/>
<dbReference type="PANTHER" id="PTHR22889:SF0">
    <property type="entry name" value="WD REPEAT-CONTAINING PROTEIN 89"/>
    <property type="match status" value="1"/>
</dbReference>
<dbReference type="Proteomes" id="UP000039865">
    <property type="component" value="Unassembled WGS sequence"/>
</dbReference>
<dbReference type="OMA" id="QFQISDK"/>
<evidence type="ECO:0000256" key="3">
    <source>
        <dbReference type="PROSITE-ProRule" id="PRU00221"/>
    </source>
</evidence>
<dbReference type="OrthoDB" id="25131at2759"/>
<dbReference type="InterPro" id="IPR001680">
    <property type="entry name" value="WD40_rpt"/>
</dbReference>
<evidence type="ECO:0000313" key="6">
    <source>
        <dbReference type="Proteomes" id="UP000039865"/>
    </source>
</evidence>
<organism evidence="5 6">
    <name type="scientific">Stylonychia lemnae</name>
    <name type="common">Ciliate</name>
    <dbReference type="NCBI Taxonomy" id="5949"/>
    <lineage>
        <taxon>Eukaryota</taxon>
        <taxon>Sar</taxon>
        <taxon>Alveolata</taxon>
        <taxon>Ciliophora</taxon>
        <taxon>Intramacronucleata</taxon>
        <taxon>Spirotrichea</taxon>
        <taxon>Stichotrichia</taxon>
        <taxon>Sporadotrichida</taxon>
        <taxon>Oxytrichidae</taxon>
        <taxon>Stylonychinae</taxon>
        <taxon>Stylonychia</taxon>
    </lineage>
</organism>
<dbReference type="SUPFAM" id="SSF50978">
    <property type="entry name" value="WD40 repeat-like"/>
    <property type="match status" value="1"/>
</dbReference>
<dbReference type="PANTHER" id="PTHR22889">
    <property type="entry name" value="WD REPEAT-CONTAINING PROTEIN 89"/>
    <property type="match status" value="1"/>
</dbReference>
<reference evidence="5 6" key="1">
    <citation type="submission" date="2014-06" db="EMBL/GenBank/DDBJ databases">
        <authorList>
            <person name="Swart Estienne"/>
        </authorList>
    </citation>
    <scope>NUCLEOTIDE SEQUENCE [LARGE SCALE GENOMIC DNA]</scope>
    <source>
        <strain evidence="5 6">130c</strain>
    </source>
</reference>
<evidence type="ECO:0000313" key="5">
    <source>
        <dbReference type="EMBL" id="CDW76576.1"/>
    </source>
</evidence>
<evidence type="ECO:0000256" key="1">
    <source>
        <dbReference type="ARBA" id="ARBA00022574"/>
    </source>
</evidence>
<feature type="compositionally biased region" description="Acidic residues" evidence="4">
    <location>
        <begin position="373"/>
        <end position="382"/>
    </location>
</feature>
<dbReference type="InterPro" id="IPR015943">
    <property type="entry name" value="WD40/YVTN_repeat-like_dom_sf"/>
</dbReference>
<dbReference type="EMBL" id="CCKQ01005366">
    <property type="protein sequence ID" value="CDW76576.1"/>
    <property type="molecule type" value="Genomic_DNA"/>
</dbReference>
<dbReference type="InterPro" id="IPR036322">
    <property type="entry name" value="WD40_repeat_dom_sf"/>
</dbReference>
<proteinExistence type="predicted"/>
<keyword evidence="6" id="KW-1185">Reference proteome</keyword>
<feature type="repeat" description="WD" evidence="3">
    <location>
        <begin position="79"/>
        <end position="126"/>
    </location>
</feature>
<dbReference type="Pfam" id="PF00400">
    <property type="entry name" value="WD40"/>
    <property type="match status" value="2"/>
</dbReference>
<feature type="compositionally biased region" description="Basic residues" evidence="4">
    <location>
        <begin position="388"/>
        <end position="401"/>
    </location>
</feature>
<evidence type="ECO:0000256" key="2">
    <source>
        <dbReference type="ARBA" id="ARBA00022737"/>
    </source>
</evidence>
<sequence>METLLPFNQHSNELIFYNKKSSFVQQHNQQLFPIGSGHYPLYVQQNLLMPNELALANTDFSIVLMDLNLQGQVASFQKEAFHTDKINALKFSNDHTNQHLQHVIESASQDGTVKIWDRRSGEAVSTLRHQNSPFYSVDTNKSIICAGTNSELVFWDIRKMKPPLFTYKSSHTDDVTGLAYHPENPDSLISCSTDNLMCQFDFAGKENPQLEDETLEGVYCSSQPLINCGFLNKDMIWAITSINTIEIINLENLDVFTKVEKFPHQADYVIGCEQDRFTSKFAIYAGNNKGELYIYELEDKNKLNLVDMILLPQNPELPHDNIIRNTLRINSDQIVLTTENGDLKIFKYSPEQAQAQNVKSQALELQQLISDNNIEEDEDEDANQMYIGKKKNQNAKKYKPF</sequence>
<keyword evidence="1 3" id="KW-0853">WD repeat</keyword>
<dbReference type="Gene3D" id="2.130.10.10">
    <property type="entry name" value="YVTN repeat-like/Quinoprotein amine dehydrogenase"/>
    <property type="match status" value="1"/>
</dbReference>
<keyword evidence="2" id="KW-0677">Repeat</keyword>
<gene>
    <name evidence="5" type="primary">Contig15242.g16238</name>
    <name evidence="5" type="ORF">STYLEM_5536</name>
</gene>
<dbReference type="AlphaFoldDB" id="A0A078A721"/>
<evidence type="ECO:0000256" key="4">
    <source>
        <dbReference type="SAM" id="MobiDB-lite"/>
    </source>
</evidence>
<accession>A0A078A721</accession>
<name>A0A078A721_STYLE</name>
<dbReference type="PROSITE" id="PS50082">
    <property type="entry name" value="WD_REPEATS_2"/>
    <property type="match status" value="1"/>
</dbReference>